<dbReference type="SUPFAM" id="SSF57535">
    <property type="entry name" value="Complement control module/SCR domain"/>
    <property type="match status" value="2"/>
</dbReference>
<dbReference type="InterPro" id="IPR035976">
    <property type="entry name" value="Sushi/SCR/CCP_sf"/>
</dbReference>
<evidence type="ECO:0000256" key="6">
    <source>
        <dbReference type="PROSITE-ProRule" id="PRU00302"/>
    </source>
</evidence>
<dbReference type="AlphaFoldDB" id="A0A8D0X8Q5"/>
<dbReference type="Pfam" id="PF00084">
    <property type="entry name" value="Sushi"/>
    <property type="match status" value="1"/>
</dbReference>
<evidence type="ECO:0000256" key="7">
    <source>
        <dbReference type="SAM" id="MobiDB-lite"/>
    </source>
</evidence>
<keyword evidence="2" id="KW-0732">Signal</keyword>
<comment type="caution">
    <text evidence="6">Lacks conserved residue(s) required for the propagation of feature annotation.</text>
</comment>
<dbReference type="PANTHER" id="PTHR19325:SF575">
    <property type="entry name" value="LOCOMOTION-RELATED PROTEIN HIKARU GENKI"/>
    <property type="match status" value="1"/>
</dbReference>
<evidence type="ECO:0000256" key="5">
    <source>
        <dbReference type="ARBA" id="ARBA00023180"/>
    </source>
</evidence>
<keyword evidence="4" id="KW-1015">Disulfide bond</keyword>
<organism evidence="9 10">
    <name type="scientific">Sus scrofa</name>
    <name type="common">Pig</name>
    <dbReference type="NCBI Taxonomy" id="9823"/>
    <lineage>
        <taxon>Eukaryota</taxon>
        <taxon>Metazoa</taxon>
        <taxon>Chordata</taxon>
        <taxon>Craniata</taxon>
        <taxon>Vertebrata</taxon>
        <taxon>Euteleostomi</taxon>
        <taxon>Mammalia</taxon>
        <taxon>Eutheria</taxon>
        <taxon>Laurasiatheria</taxon>
        <taxon>Artiodactyla</taxon>
        <taxon>Suina</taxon>
        <taxon>Suidae</taxon>
        <taxon>Sus</taxon>
    </lineage>
</organism>
<keyword evidence="5" id="KW-0325">Glycoprotein</keyword>
<dbReference type="Ensembl" id="ENSSSCT00030070081.1">
    <property type="protein sequence ID" value="ENSSSCP00030031959.1"/>
    <property type="gene ID" value="ENSSSCG00030050286.1"/>
</dbReference>
<reference evidence="9" key="1">
    <citation type="submission" date="2025-08" db="UniProtKB">
        <authorList>
            <consortium name="Ensembl"/>
        </authorList>
    </citation>
    <scope>IDENTIFICATION</scope>
</reference>
<feature type="compositionally biased region" description="Pro residues" evidence="7">
    <location>
        <begin position="64"/>
        <end position="76"/>
    </location>
</feature>
<feature type="region of interest" description="Disordered" evidence="7">
    <location>
        <begin position="42"/>
        <end position="79"/>
    </location>
</feature>
<feature type="compositionally biased region" description="Basic and acidic residues" evidence="7">
    <location>
        <begin position="381"/>
        <end position="398"/>
    </location>
</feature>
<dbReference type="Proteomes" id="UP000694570">
    <property type="component" value="Unplaced"/>
</dbReference>
<dbReference type="Gene3D" id="2.10.70.10">
    <property type="entry name" value="Complement Module, domain 1"/>
    <property type="match status" value="1"/>
</dbReference>
<evidence type="ECO:0000256" key="3">
    <source>
        <dbReference type="ARBA" id="ARBA00022737"/>
    </source>
</evidence>
<dbReference type="InterPro" id="IPR000436">
    <property type="entry name" value="Sushi_SCR_CCP_dom"/>
</dbReference>
<keyword evidence="3" id="KW-0677">Repeat</keyword>
<feature type="compositionally biased region" description="Low complexity" evidence="7">
    <location>
        <begin position="297"/>
        <end position="313"/>
    </location>
</feature>
<name>A0A8D0X8Q5_PIG</name>
<dbReference type="SMART" id="SM00032">
    <property type="entry name" value="CCP"/>
    <property type="match status" value="2"/>
</dbReference>
<dbReference type="PROSITE" id="PS50923">
    <property type="entry name" value="SUSHI"/>
    <property type="match status" value="1"/>
</dbReference>
<evidence type="ECO:0000256" key="1">
    <source>
        <dbReference type="ARBA" id="ARBA00022659"/>
    </source>
</evidence>
<feature type="compositionally biased region" description="Basic and acidic residues" evidence="7">
    <location>
        <begin position="42"/>
        <end position="57"/>
    </location>
</feature>
<evidence type="ECO:0000259" key="8">
    <source>
        <dbReference type="PROSITE" id="PS50923"/>
    </source>
</evidence>
<dbReference type="InterPro" id="IPR050350">
    <property type="entry name" value="Compl-Cell_Adhes-Reg"/>
</dbReference>
<keyword evidence="1 6" id="KW-0768">Sushi</keyword>
<evidence type="ECO:0000256" key="2">
    <source>
        <dbReference type="ARBA" id="ARBA00022729"/>
    </source>
</evidence>
<evidence type="ECO:0000256" key="4">
    <source>
        <dbReference type="ARBA" id="ARBA00023157"/>
    </source>
</evidence>
<feature type="domain" description="Sushi" evidence="8">
    <location>
        <begin position="492"/>
        <end position="553"/>
    </location>
</feature>
<sequence length="686" mass="74281">MFESVLISLMVFGFFPHQKLFPASFPRRSPLSPLVAQTHSHEQYTHARARRDTHTLHTDTGTHLPPPDNSQEPPEPSKGLHFPDCLESFQFSLSQEILIASPAGVEKIMLAPAHLEALFAHCFLSFFSSPPTLISLLDAPLLVFCFQSSLLVPSPKQASSRALWSPAVSSPSNSCRAEVAPGLHPLPCLTLASPFSPTSSPSHPAFGLSLSSHPEPGSFLFVQPSFSTCIPDSPSQRQLLGLWLGLPRPHPSFQSSSPRVPARVLVHGCPSLRPRSPAPPPPAPRRCGRSRAGLRSGAAPGARVVGGALSPVSPSLPPAPSPPAPSFFPPPGSSSRSPAPPPSLPAPRSRGRRRPGEGETGVGFGGGERGGGDPGRAGARIRGEEGREEGKGGGERRGGAGRSGRAWGLEARESRGAGPARRGCQIIHPPWEGGIRYRGLTRDQVKAINFLPVDYEIEYVCRGEREVVGPKVRKCLANGSWTDMDTPSRCVRICSKSYLTLENGKVFLTGGDLPALDGARVDFRCDPDFHLVGSSRTICSQGQWSTPKPHCQGEGNSCVHAADEDACQRMGVGWEWLVGKSRVLYKVGDFGEAKAQKRPNLFLHSPCLKLPPAVPRYHFTSVGGFFTFLFLISSPTFSPFLYEPHCPPPFLRFYILKFSQPQFLSQHLELSMHHLLELIPLHSLYT</sequence>
<accession>A0A8D0X8Q5</accession>
<dbReference type="PANTHER" id="PTHR19325">
    <property type="entry name" value="COMPLEMENT COMPONENT-RELATED SUSHI DOMAIN-CONTAINING"/>
    <property type="match status" value="1"/>
</dbReference>
<proteinExistence type="predicted"/>
<evidence type="ECO:0000313" key="9">
    <source>
        <dbReference type="Ensembl" id="ENSSSCP00030031959.1"/>
    </source>
</evidence>
<dbReference type="CDD" id="cd00033">
    <property type="entry name" value="CCP"/>
    <property type="match status" value="1"/>
</dbReference>
<feature type="region of interest" description="Disordered" evidence="7">
    <location>
        <begin position="271"/>
        <end position="425"/>
    </location>
</feature>
<gene>
    <name evidence="9" type="primary">GABBR1</name>
</gene>
<feature type="compositionally biased region" description="Pro residues" evidence="7">
    <location>
        <begin position="314"/>
        <end position="345"/>
    </location>
</feature>
<protein>
    <submittedName>
        <fullName evidence="9">Gamma-aminobutyric acid type B receptor subunit 1</fullName>
    </submittedName>
</protein>
<evidence type="ECO:0000313" key="10">
    <source>
        <dbReference type="Proteomes" id="UP000694570"/>
    </source>
</evidence>
<feature type="compositionally biased region" description="Gly residues" evidence="7">
    <location>
        <begin position="358"/>
        <end position="375"/>
    </location>
</feature>
<dbReference type="FunFam" id="2.10.70.10:FF:000031">
    <property type="entry name" value="gamma-aminobutyric acid type B receptor subunit 1"/>
    <property type="match status" value="1"/>
</dbReference>